<organism evidence="2 3">
    <name type="scientific">Mytilus edulis</name>
    <name type="common">Blue mussel</name>
    <dbReference type="NCBI Taxonomy" id="6550"/>
    <lineage>
        <taxon>Eukaryota</taxon>
        <taxon>Metazoa</taxon>
        <taxon>Spiralia</taxon>
        <taxon>Lophotrochozoa</taxon>
        <taxon>Mollusca</taxon>
        <taxon>Bivalvia</taxon>
        <taxon>Autobranchia</taxon>
        <taxon>Pteriomorphia</taxon>
        <taxon>Mytilida</taxon>
        <taxon>Mytiloidea</taxon>
        <taxon>Mytilidae</taxon>
        <taxon>Mytilinae</taxon>
        <taxon>Mytilus</taxon>
    </lineage>
</organism>
<dbReference type="Pfam" id="PF13857">
    <property type="entry name" value="Ank_5"/>
    <property type="match status" value="1"/>
</dbReference>
<dbReference type="Proteomes" id="UP000683360">
    <property type="component" value="Unassembled WGS sequence"/>
</dbReference>
<dbReference type="InterPro" id="IPR002110">
    <property type="entry name" value="Ankyrin_rpt"/>
</dbReference>
<dbReference type="InterPro" id="IPR036770">
    <property type="entry name" value="Ankyrin_rpt-contain_sf"/>
</dbReference>
<protein>
    <submittedName>
        <fullName evidence="2">Uncharacterized protein</fullName>
    </submittedName>
</protein>
<evidence type="ECO:0000313" key="3">
    <source>
        <dbReference type="Proteomes" id="UP000683360"/>
    </source>
</evidence>
<sequence length="170" mass="19588">MTPLMWAAWRRTPGGGDFPSHSRKSDGETALHYAAQFGQIDVTKWLIDKGCSPWVKTKQGKTPYDLVKIERRDDEERKRKKEEVMDFLKRRMSSPARGSPPYKHEHFQDDLNRKEPDNLAIFPEAPLDLEIDTDPPSKQEIQAAIKSLKNKKSPGIDQLNAELFKKKIQC</sequence>
<dbReference type="Gene3D" id="1.25.40.20">
    <property type="entry name" value="Ankyrin repeat-containing domain"/>
    <property type="match status" value="1"/>
</dbReference>
<name>A0A8S3TQD8_MYTED</name>
<keyword evidence="3" id="KW-1185">Reference proteome</keyword>
<dbReference type="AlphaFoldDB" id="A0A8S3TQD8"/>
<dbReference type="SMART" id="SM00248">
    <property type="entry name" value="ANK"/>
    <property type="match status" value="1"/>
</dbReference>
<proteinExistence type="predicted"/>
<dbReference type="EMBL" id="CAJPWZ010002161">
    <property type="protein sequence ID" value="CAG2231938.1"/>
    <property type="molecule type" value="Genomic_DNA"/>
</dbReference>
<dbReference type="OrthoDB" id="6123744at2759"/>
<comment type="caution">
    <text evidence="2">The sequence shown here is derived from an EMBL/GenBank/DDBJ whole genome shotgun (WGS) entry which is preliminary data.</text>
</comment>
<keyword evidence="1" id="KW-0040">ANK repeat</keyword>
<reference evidence="2" key="1">
    <citation type="submission" date="2021-03" db="EMBL/GenBank/DDBJ databases">
        <authorList>
            <person name="Bekaert M."/>
        </authorList>
    </citation>
    <scope>NUCLEOTIDE SEQUENCE</scope>
</reference>
<dbReference type="PROSITE" id="PS50088">
    <property type="entry name" value="ANK_REPEAT"/>
    <property type="match status" value="1"/>
</dbReference>
<dbReference type="PROSITE" id="PS50297">
    <property type="entry name" value="ANK_REP_REGION"/>
    <property type="match status" value="1"/>
</dbReference>
<feature type="repeat" description="ANK" evidence="1">
    <location>
        <begin position="26"/>
        <end position="58"/>
    </location>
</feature>
<evidence type="ECO:0000256" key="1">
    <source>
        <dbReference type="PROSITE-ProRule" id="PRU00023"/>
    </source>
</evidence>
<accession>A0A8S3TQD8</accession>
<evidence type="ECO:0000313" key="2">
    <source>
        <dbReference type="EMBL" id="CAG2231938.1"/>
    </source>
</evidence>
<dbReference type="SUPFAM" id="SSF48403">
    <property type="entry name" value="Ankyrin repeat"/>
    <property type="match status" value="1"/>
</dbReference>
<gene>
    <name evidence="2" type="ORF">MEDL_44697</name>
</gene>